<evidence type="ECO:0000256" key="4">
    <source>
        <dbReference type="ARBA" id="ARBA00022553"/>
    </source>
</evidence>
<accession>A0A347WF45</accession>
<dbReference type="Gene3D" id="3.30.565.10">
    <property type="entry name" value="Histidine kinase-like ATPase, C-terminal domain"/>
    <property type="match status" value="1"/>
</dbReference>
<evidence type="ECO:0000256" key="6">
    <source>
        <dbReference type="ARBA" id="ARBA00022679"/>
    </source>
</evidence>
<feature type="domain" description="Phytochrome chromophore attachment site" evidence="14">
    <location>
        <begin position="138"/>
        <end position="297"/>
    </location>
</feature>
<gene>
    <name evidence="16" type="primary">cph1</name>
    <name evidence="16" type="ORF">CD178_02741</name>
</gene>
<dbReference type="Pfam" id="PF00360">
    <property type="entry name" value="PHY"/>
    <property type="match status" value="1"/>
</dbReference>
<name>A0A347WF45_9PROT</name>
<feature type="region of interest" description="Disordered" evidence="13">
    <location>
        <begin position="703"/>
        <end position="727"/>
    </location>
</feature>
<dbReference type="InterPro" id="IPR001789">
    <property type="entry name" value="Sig_transdc_resp-reg_receiver"/>
</dbReference>
<keyword evidence="5" id="KW-0716">Sensory transduction</keyword>
<keyword evidence="3" id="KW-0600">Photoreceptor protein</keyword>
<keyword evidence="9" id="KW-0067">ATP-binding</keyword>
<keyword evidence="10" id="KW-0157">Chromophore</keyword>
<dbReference type="Pfam" id="PF07536">
    <property type="entry name" value="HWE_HK"/>
    <property type="match status" value="1"/>
</dbReference>
<dbReference type="KEGG" id="ksc:CD178_02741"/>
<evidence type="ECO:0000313" key="16">
    <source>
        <dbReference type="EMBL" id="AXY23488.1"/>
    </source>
</evidence>
<evidence type="ECO:0000256" key="5">
    <source>
        <dbReference type="ARBA" id="ARBA00022606"/>
    </source>
</evidence>
<dbReference type="GO" id="GO:0004673">
    <property type="term" value="F:protein histidine kinase activity"/>
    <property type="evidence" value="ECO:0007669"/>
    <property type="project" value="UniProtKB-EC"/>
</dbReference>
<feature type="domain" description="Response regulatory" evidence="15">
    <location>
        <begin position="734"/>
        <end position="845"/>
    </location>
</feature>
<dbReference type="GO" id="GO:0005524">
    <property type="term" value="F:ATP binding"/>
    <property type="evidence" value="ECO:0007669"/>
    <property type="project" value="UniProtKB-KW"/>
</dbReference>
<dbReference type="InterPro" id="IPR016132">
    <property type="entry name" value="Phyto_chromo_attachment"/>
</dbReference>
<evidence type="ECO:0000256" key="9">
    <source>
        <dbReference type="ARBA" id="ARBA00022840"/>
    </source>
</evidence>
<dbReference type="PANTHER" id="PTHR41523:SF8">
    <property type="entry name" value="ETHYLENE RESPONSE SENSOR PROTEIN"/>
    <property type="match status" value="1"/>
</dbReference>
<dbReference type="RefSeq" id="WP_118963680.1">
    <property type="nucleotide sequence ID" value="NZ_CP023036.1"/>
</dbReference>
<dbReference type="Pfam" id="PF08446">
    <property type="entry name" value="PAS_2"/>
    <property type="match status" value="1"/>
</dbReference>
<dbReference type="InterPro" id="IPR011102">
    <property type="entry name" value="Sig_transdc_His_kinase_HWE"/>
</dbReference>
<dbReference type="SUPFAM" id="SSF55781">
    <property type="entry name" value="GAF domain-like"/>
    <property type="match status" value="2"/>
</dbReference>
<dbReference type="Gene3D" id="3.30.450.20">
    <property type="entry name" value="PAS domain"/>
    <property type="match status" value="1"/>
</dbReference>
<evidence type="ECO:0000256" key="7">
    <source>
        <dbReference type="ARBA" id="ARBA00022741"/>
    </source>
</evidence>
<evidence type="ECO:0000256" key="8">
    <source>
        <dbReference type="ARBA" id="ARBA00022777"/>
    </source>
</evidence>
<dbReference type="PROSITE" id="PS50110">
    <property type="entry name" value="RESPONSE_REGULATORY"/>
    <property type="match status" value="1"/>
</dbReference>
<dbReference type="SMART" id="SM00911">
    <property type="entry name" value="HWE_HK"/>
    <property type="match status" value="1"/>
</dbReference>
<dbReference type="EMBL" id="CP023036">
    <property type="protein sequence ID" value="AXY23488.1"/>
    <property type="molecule type" value="Genomic_DNA"/>
</dbReference>
<keyword evidence="6 16" id="KW-0808">Transferase</keyword>
<keyword evidence="17" id="KW-1185">Reference proteome</keyword>
<protein>
    <recommendedName>
        <fullName evidence="2">histidine kinase</fullName>
        <ecNumber evidence="2">2.7.13.3</ecNumber>
    </recommendedName>
</protein>
<dbReference type="PROSITE" id="PS50046">
    <property type="entry name" value="PHYTOCHROME_2"/>
    <property type="match status" value="1"/>
</dbReference>
<dbReference type="SUPFAM" id="SSF55785">
    <property type="entry name" value="PYP-like sensor domain (PAS domain)"/>
    <property type="match status" value="1"/>
</dbReference>
<feature type="modified residue" description="4-aspartylphosphate" evidence="12">
    <location>
        <position position="784"/>
    </location>
</feature>
<dbReference type="SMART" id="SM00448">
    <property type="entry name" value="REC"/>
    <property type="match status" value="1"/>
</dbReference>
<evidence type="ECO:0000256" key="12">
    <source>
        <dbReference type="PROSITE-ProRule" id="PRU00169"/>
    </source>
</evidence>
<dbReference type="AlphaFoldDB" id="A0A347WF45"/>
<evidence type="ECO:0000256" key="3">
    <source>
        <dbReference type="ARBA" id="ARBA00022543"/>
    </source>
</evidence>
<dbReference type="InterPro" id="IPR035965">
    <property type="entry name" value="PAS-like_dom_sf"/>
</dbReference>
<evidence type="ECO:0000256" key="10">
    <source>
        <dbReference type="ARBA" id="ARBA00022991"/>
    </source>
</evidence>
<dbReference type="GO" id="GO:0009881">
    <property type="term" value="F:photoreceptor activity"/>
    <property type="evidence" value="ECO:0007669"/>
    <property type="project" value="UniProtKB-KW"/>
</dbReference>
<evidence type="ECO:0000256" key="2">
    <source>
        <dbReference type="ARBA" id="ARBA00012438"/>
    </source>
</evidence>
<dbReference type="InterPro" id="IPR029016">
    <property type="entry name" value="GAF-like_dom_sf"/>
</dbReference>
<dbReference type="PRINTS" id="PR01033">
    <property type="entry name" value="PHYTOCHROME"/>
</dbReference>
<dbReference type="OrthoDB" id="5287260at2"/>
<dbReference type="InterPro" id="IPR013515">
    <property type="entry name" value="Phytochrome_cen-reg"/>
</dbReference>
<reference evidence="16 17" key="1">
    <citation type="submission" date="2017-08" db="EMBL/GenBank/DDBJ databases">
        <title>Complete genome sequence of Gluconacetobacter saccharivorans CV1 isolated from Fermented Vinegar.</title>
        <authorList>
            <person name="Kim S.-Y."/>
        </authorList>
    </citation>
    <scope>NUCLEOTIDE SEQUENCE [LARGE SCALE GENOMIC DNA]</scope>
    <source>
        <strain evidence="16 17">CV1</strain>
    </source>
</reference>
<sequence>MAGHDGTCSLSIGAECIQPHGWLLVCDARLERITRWSANAPEHLGNVKLAYGMGLRDVIGREATHSIRNALATHGEAHRRPALVFGQELPSGGLYDVAIHTAGDEIMLEWEPPARMGLDGAYLSLLRTMIDRIREITEFERLYRTVVRLMAGVLRFDRVMLYHFAEDGSGKVEAEHHGPDLESFLGQHFPASDIPAPARRLYSTNLIRAVSDLAAKPVPVISPAHLPPADLLHTHLRAAVPTHRDYLRGLGVVASLSVSLMVDGRLWGMIVCHHYSARTLNMSERVVARMFGEFLSLQITNLLRTKRLVMTHQTHALIETFLKGAAPVSDMPAYLMAHLKEMLTFVQCDGAALWVGGRWTYNGAHPPPDAMDALLELAREQAGTQIWHTNRLSTFIPDAVHYVADAAGVMIVPISSRVGDYLLVFRREVVRTLKWGASPDTPPDPHDPVDVQDGYFGPRNSFEIWTQQVTQECLPWTADEVEAATLVRSALIEVMGAYHQLQLRERAAADQRQRMLNEELNHRVKNILSVVQSLVSQPVAPEDTAPEHVQRLRGRIRALALAHDQAVRSEGGGLLYALLDAELAPYRERSFITCSGPRIWLTGQALSVLALVIHELATNAVKYGALGQACGRLDISWTYDAKVDEWRITWRETVGNAVLPPTRRGFGSVLIERGFPHELGGSAHADCRPDGLRVTLNLPARHVNPAPDAADDADPSPPPQSPATGKEKKVLDADILLVEDQFLIAMEAEQAIEDTRIGQVRTVASVYEALNAISERVPDVAILDVNLGGESSIAVAHALRERGVPFIFATGYADGTLIPSELHDVPVERKPYSATALAEKIRQIIS</sequence>
<dbReference type="Gene3D" id="3.30.450.270">
    <property type="match status" value="1"/>
</dbReference>
<dbReference type="PANTHER" id="PTHR41523">
    <property type="entry name" value="TWO-COMPONENT SYSTEM SENSOR PROTEIN"/>
    <property type="match status" value="1"/>
</dbReference>
<dbReference type="Pfam" id="PF00072">
    <property type="entry name" value="Response_reg"/>
    <property type="match status" value="1"/>
</dbReference>
<dbReference type="InterPro" id="IPR013654">
    <property type="entry name" value="PAS_2"/>
</dbReference>
<keyword evidence="11" id="KW-0675">Receptor</keyword>
<dbReference type="Proteomes" id="UP000264120">
    <property type="component" value="Chromosome"/>
</dbReference>
<dbReference type="SUPFAM" id="SSF52172">
    <property type="entry name" value="CheY-like"/>
    <property type="match status" value="1"/>
</dbReference>
<evidence type="ECO:0000259" key="15">
    <source>
        <dbReference type="PROSITE" id="PS50110"/>
    </source>
</evidence>
<keyword evidence="4 12" id="KW-0597">Phosphoprotein</keyword>
<dbReference type="InterPro" id="IPR011006">
    <property type="entry name" value="CheY-like_superfamily"/>
</dbReference>
<comment type="catalytic activity">
    <reaction evidence="1">
        <text>ATP + protein L-histidine = ADP + protein N-phospho-L-histidine.</text>
        <dbReference type="EC" id="2.7.13.3"/>
    </reaction>
</comment>
<evidence type="ECO:0000313" key="17">
    <source>
        <dbReference type="Proteomes" id="UP000264120"/>
    </source>
</evidence>
<dbReference type="InterPro" id="IPR003018">
    <property type="entry name" value="GAF"/>
</dbReference>
<keyword evidence="7" id="KW-0547">Nucleotide-binding</keyword>
<dbReference type="EC" id="2.7.13.3" evidence="2"/>
<dbReference type="Gene3D" id="3.40.50.2300">
    <property type="match status" value="1"/>
</dbReference>
<dbReference type="SMART" id="SM00065">
    <property type="entry name" value="GAF"/>
    <property type="match status" value="1"/>
</dbReference>
<evidence type="ECO:0000256" key="13">
    <source>
        <dbReference type="SAM" id="MobiDB-lite"/>
    </source>
</evidence>
<dbReference type="InterPro" id="IPR036890">
    <property type="entry name" value="HATPase_C_sf"/>
</dbReference>
<evidence type="ECO:0000256" key="1">
    <source>
        <dbReference type="ARBA" id="ARBA00000085"/>
    </source>
</evidence>
<dbReference type="Gene3D" id="3.30.450.40">
    <property type="match status" value="1"/>
</dbReference>
<dbReference type="InterPro" id="IPR001294">
    <property type="entry name" value="Phytochrome"/>
</dbReference>
<proteinExistence type="predicted"/>
<organism evidence="16 17">
    <name type="scientific">Komagataeibacter saccharivorans</name>
    <dbReference type="NCBI Taxonomy" id="265959"/>
    <lineage>
        <taxon>Bacteria</taxon>
        <taxon>Pseudomonadati</taxon>
        <taxon>Pseudomonadota</taxon>
        <taxon>Alphaproteobacteria</taxon>
        <taxon>Acetobacterales</taxon>
        <taxon>Acetobacteraceae</taxon>
        <taxon>Komagataeibacter</taxon>
    </lineage>
</organism>
<dbReference type="InterPro" id="IPR043150">
    <property type="entry name" value="Phytochrome_PHY_sf"/>
</dbReference>
<evidence type="ECO:0000259" key="14">
    <source>
        <dbReference type="PROSITE" id="PS50046"/>
    </source>
</evidence>
<dbReference type="GO" id="GO:0009584">
    <property type="term" value="P:detection of visible light"/>
    <property type="evidence" value="ECO:0007669"/>
    <property type="project" value="InterPro"/>
</dbReference>
<evidence type="ECO:0000256" key="11">
    <source>
        <dbReference type="ARBA" id="ARBA00023170"/>
    </source>
</evidence>
<dbReference type="GO" id="GO:0000160">
    <property type="term" value="P:phosphorelay signal transduction system"/>
    <property type="evidence" value="ECO:0007669"/>
    <property type="project" value="InterPro"/>
</dbReference>
<dbReference type="GO" id="GO:0006355">
    <property type="term" value="P:regulation of DNA-templated transcription"/>
    <property type="evidence" value="ECO:0007669"/>
    <property type="project" value="InterPro"/>
</dbReference>
<dbReference type="Pfam" id="PF01590">
    <property type="entry name" value="GAF"/>
    <property type="match status" value="1"/>
</dbReference>
<keyword evidence="8" id="KW-0418">Kinase</keyword>